<comment type="caution">
    <text evidence="4">The sequence shown here is derived from an EMBL/GenBank/DDBJ whole genome shotgun (WGS) entry which is preliminary data.</text>
</comment>
<dbReference type="Proteomes" id="UP000249819">
    <property type="component" value="Unassembled WGS sequence"/>
</dbReference>
<evidence type="ECO:0000313" key="4">
    <source>
        <dbReference type="EMBL" id="RAJ75451.1"/>
    </source>
</evidence>
<dbReference type="InterPro" id="IPR007431">
    <property type="entry name" value="ACP_PD"/>
</dbReference>
<dbReference type="AlphaFoldDB" id="A0A327VW98"/>
<name>A0A327VW98_9BACT</name>
<keyword evidence="1" id="KW-0444">Lipid biosynthesis</keyword>
<evidence type="ECO:0000256" key="2">
    <source>
        <dbReference type="ARBA" id="ARBA00022801"/>
    </source>
</evidence>
<keyword evidence="2" id="KW-0378">Hydrolase</keyword>
<dbReference type="OrthoDB" id="8442777at2"/>
<dbReference type="Pfam" id="PF04336">
    <property type="entry name" value="ACP_PD"/>
    <property type="match status" value="1"/>
</dbReference>
<dbReference type="PANTHER" id="PTHR38764">
    <property type="entry name" value="ACYL CARRIER PROTEIN PHOSPHODIESTERASE"/>
    <property type="match status" value="1"/>
</dbReference>
<dbReference type="GO" id="GO:0006633">
    <property type="term" value="P:fatty acid biosynthetic process"/>
    <property type="evidence" value="ECO:0007669"/>
    <property type="project" value="InterPro"/>
</dbReference>
<dbReference type="RefSeq" id="WP_111594617.1">
    <property type="nucleotide sequence ID" value="NZ_QLMA01000009.1"/>
</dbReference>
<dbReference type="GO" id="GO:0008770">
    <property type="term" value="F:[acyl-carrier-protein] phosphodiesterase activity"/>
    <property type="evidence" value="ECO:0007669"/>
    <property type="project" value="InterPro"/>
</dbReference>
<keyword evidence="5" id="KW-1185">Reference proteome</keyword>
<evidence type="ECO:0000256" key="3">
    <source>
        <dbReference type="ARBA" id="ARBA00023098"/>
    </source>
</evidence>
<proteinExistence type="predicted"/>
<organism evidence="4 5">
    <name type="scientific">Chitinophaga dinghuensis</name>
    <dbReference type="NCBI Taxonomy" id="1539050"/>
    <lineage>
        <taxon>Bacteria</taxon>
        <taxon>Pseudomonadati</taxon>
        <taxon>Bacteroidota</taxon>
        <taxon>Chitinophagia</taxon>
        <taxon>Chitinophagales</taxon>
        <taxon>Chitinophagaceae</taxon>
        <taxon>Chitinophaga</taxon>
    </lineage>
</organism>
<keyword evidence="3" id="KW-0443">Lipid metabolism</keyword>
<reference evidence="4 5" key="1">
    <citation type="submission" date="2018-06" db="EMBL/GenBank/DDBJ databases">
        <title>Genomic Encyclopedia of Archaeal and Bacterial Type Strains, Phase II (KMG-II): from individual species to whole genera.</title>
        <authorList>
            <person name="Goeker M."/>
        </authorList>
    </citation>
    <scope>NUCLEOTIDE SEQUENCE [LARGE SCALE GENOMIC DNA]</scope>
    <source>
        <strain evidence="4 5">DSM 29821</strain>
    </source>
</reference>
<accession>A0A327VW98</accession>
<sequence>MNHLAHAYLSFRHPDLITGNLIADFVKGRKQLELQEEGVRKGILVHRAIDSFTDQHPVTFQAKTYFRASARLYSGVFTDLIFDHFLATDPSRFTDESLYSFTRYVYQTIESKGNTLPAGFLQMFKYMREFDWLYNYRTTDGISSAIRGVSRRAQYLDTPGEVIFATFMEHYDALKSCYQEFFPELEAYVKSLDTIKNL</sequence>
<gene>
    <name evidence="4" type="ORF">CLV59_10965</name>
</gene>
<dbReference type="PANTHER" id="PTHR38764:SF1">
    <property type="entry name" value="ACYL CARRIER PROTEIN PHOSPHODIESTERASE"/>
    <property type="match status" value="1"/>
</dbReference>
<dbReference type="PIRSF" id="PIRSF011489">
    <property type="entry name" value="DUF479"/>
    <property type="match status" value="1"/>
</dbReference>
<evidence type="ECO:0000256" key="1">
    <source>
        <dbReference type="ARBA" id="ARBA00022516"/>
    </source>
</evidence>
<protein>
    <submittedName>
        <fullName evidence="4">Acyl carrier protein phosphodiesterase</fullName>
    </submittedName>
</protein>
<dbReference type="EMBL" id="QLMA01000009">
    <property type="protein sequence ID" value="RAJ75451.1"/>
    <property type="molecule type" value="Genomic_DNA"/>
</dbReference>
<evidence type="ECO:0000313" key="5">
    <source>
        <dbReference type="Proteomes" id="UP000249819"/>
    </source>
</evidence>